<evidence type="ECO:0000256" key="1">
    <source>
        <dbReference type="ARBA" id="ARBA00022603"/>
    </source>
</evidence>
<dbReference type="Gene3D" id="3.40.1280.10">
    <property type="match status" value="1"/>
</dbReference>
<keyword evidence="1 5" id="KW-0489">Methyltransferase</keyword>
<evidence type="ECO:0000256" key="2">
    <source>
        <dbReference type="ARBA" id="ARBA00022679"/>
    </source>
</evidence>
<feature type="binding site" evidence="5">
    <location>
        <position position="72"/>
    </location>
    <ligand>
        <name>S-adenosyl-L-methionine</name>
        <dbReference type="ChEBI" id="CHEBI:59789"/>
    </ligand>
</feature>
<comment type="subunit">
    <text evidence="5">Homodimer.</text>
</comment>
<dbReference type="CDD" id="cd18081">
    <property type="entry name" value="RlmH-like"/>
    <property type="match status" value="1"/>
</dbReference>
<comment type="subcellular location">
    <subcellularLocation>
        <location evidence="5">Cytoplasm</location>
    </subcellularLocation>
</comment>
<dbReference type="NCBIfam" id="NF000986">
    <property type="entry name" value="PRK00103.1-4"/>
    <property type="match status" value="1"/>
</dbReference>
<dbReference type="RefSeq" id="WP_016353847.1">
    <property type="nucleotide sequence ID" value="NC_021291.1"/>
</dbReference>
<evidence type="ECO:0000256" key="3">
    <source>
        <dbReference type="ARBA" id="ARBA00022691"/>
    </source>
</evidence>
<dbReference type="SUPFAM" id="SSF75217">
    <property type="entry name" value="alpha/beta knot"/>
    <property type="match status" value="1"/>
</dbReference>
<proteinExistence type="inferred from homology"/>
<dbReference type="Pfam" id="PF02590">
    <property type="entry name" value="SPOUT_MTase"/>
    <property type="match status" value="1"/>
</dbReference>
<evidence type="ECO:0000313" key="7">
    <source>
        <dbReference type="Proteomes" id="UP000017881"/>
    </source>
</evidence>
<dbReference type="KEGG" id="ssal:SPISAL_07230"/>
<dbReference type="PANTHER" id="PTHR33603">
    <property type="entry name" value="METHYLTRANSFERASE"/>
    <property type="match status" value="1"/>
</dbReference>
<keyword evidence="2 5" id="KW-0808">Transferase</keyword>
<dbReference type="OrthoDB" id="9806643at2"/>
<feature type="binding site" evidence="5">
    <location>
        <position position="103"/>
    </location>
    <ligand>
        <name>S-adenosyl-L-methionine</name>
        <dbReference type="ChEBI" id="CHEBI:59789"/>
    </ligand>
</feature>
<organism evidence="6 7">
    <name type="scientific">Spiribacter salinus M19-40</name>
    <dbReference type="NCBI Taxonomy" id="1260251"/>
    <lineage>
        <taxon>Bacteria</taxon>
        <taxon>Pseudomonadati</taxon>
        <taxon>Pseudomonadota</taxon>
        <taxon>Gammaproteobacteria</taxon>
        <taxon>Chromatiales</taxon>
        <taxon>Ectothiorhodospiraceae</taxon>
        <taxon>Spiribacter</taxon>
    </lineage>
</organism>
<feature type="binding site" evidence="5">
    <location>
        <begin position="122"/>
        <end position="127"/>
    </location>
    <ligand>
        <name>S-adenosyl-L-methionine</name>
        <dbReference type="ChEBI" id="CHEBI:59789"/>
    </ligand>
</feature>
<dbReference type="HOGENOM" id="CLU_100552_1_0_6"/>
<reference evidence="6 7" key="1">
    <citation type="journal article" date="2013" name="Genome Announc.">
        <title>Draft Genome of Spiribacter salinus M19-40, an Abundant Gammaproteobacterium in Aquatic Hypersaline Environments.</title>
        <authorList>
            <person name="Leon M.J."/>
            <person name="Ghai R."/>
            <person name="Fernandez A.B."/>
            <person name="Sanchez-Porro C."/>
            <person name="Rodriguez-Valera F."/>
            <person name="Ventosa A."/>
        </authorList>
    </citation>
    <scope>NUCLEOTIDE SEQUENCE [LARGE SCALE GENOMIC DNA]</scope>
    <source>
        <strain evidence="6">M19-40</strain>
    </source>
</reference>
<dbReference type="InterPro" id="IPR029028">
    <property type="entry name" value="Alpha/beta_knot_MTases"/>
</dbReference>
<dbReference type="InterPro" id="IPR003742">
    <property type="entry name" value="RlmH-like"/>
</dbReference>
<dbReference type="PATRIC" id="fig|1260251.3.peg.1462"/>
<dbReference type="AlphaFoldDB" id="R4V988"/>
<keyword evidence="3 5" id="KW-0949">S-adenosyl-L-methionine</keyword>
<sequence>MRLEIVAVGRRPPAWITEGFETFAARMPRHLPLGLREVNAGDARRSGDVVRARAQEADHLLSAVGDARLIALEETGKAWTTRDLADYLGDAMQQGDDLAFVIGGADGLDPRCLQAAERRWSLSALTLPHMLVRVVVAEQLYRAWTLLAGHPYHRGGSPDCARRPL</sequence>
<comment type="function">
    <text evidence="5">Specifically methylates the pseudouridine at position 1915 (m3Psi1915) in 23S rRNA.</text>
</comment>
<dbReference type="PANTHER" id="PTHR33603:SF1">
    <property type="entry name" value="RIBOSOMAL RNA LARGE SUBUNIT METHYLTRANSFERASE H"/>
    <property type="match status" value="1"/>
</dbReference>
<dbReference type="Proteomes" id="UP000017881">
    <property type="component" value="Chromosome"/>
</dbReference>
<evidence type="ECO:0000313" key="6">
    <source>
        <dbReference type="EMBL" id="AGM41540.1"/>
    </source>
</evidence>
<name>R4V988_9GAMM</name>
<dbReference type="GO" id="GO:0005737">
    <property type="term" value="C:cytoplasm"/>
    <property type="evidence" value="ECO:0007669"/>
    <property type="project" value="UniProtKB-SubCell"/>
</dbReference>
<comment type="similarity">
    <text evidence="4 5">Belongs to the RNA methyltransferase RlmH family.</text>
</comment>
<keyword evidence="5" id="KW-0963">Cytoplasm</keyword>
<keyword evidence="7" id="KW-1185">Reference proteome</keyword>
<dbReference type="InterPro" id="IPR029026">
    <property type="entry name" value="tRNA_m1G_MTases_N"/>
</dbReference>
<dbReference type="EC" id="2.1.1.177" evidence="5"/>
<comment type="catalytic activity">
    <reaction evidence="5">
        <text>pseudouridine(1915) in 23S rRNA + S-adenosyl-L-methionine = N(3)-methylpseudouridine(1915) in 23S rRNA + S-adenosyl-L-homocysteine + H(+)</text>
        <dbReference type="Rhea" id="RHEA:42752"/>
        <dbReference type="Rhea" id="RHEA-COMP:10221"/>
        <dbReference type="Rhea" id="RHEA-COMP:10222"/>
        <dbReference type="ChEBI" id="CHEBI:15378"/>
        <dbReference type="ChEBI" id="CHEBI:57856"/>
        <dbReference type="ChEBI" id="CHEBI:59789"/>
        <dbReference type="ChEBI" id="CHEBI:65314"/>
        <dbReference type="ChEBI" id="CHEBI:74486"/>
        <dbReference type="EC" id="2.1.1.177"/>
    </reaction>
</comment>
<protein>
    <recommendedName>
        <fullName evidence="5">Ribosomal RNA large subunit methyltransferase H</fullName>
        <ecNumber evidence="5">2.1.1.177</ecNumber>
    </recommendedName>
    <alternativeName>
        <fullName evidence="5">23S rRNA (pseudouridine1915-N3)-methyltransferase</fullName>
    </alternativeName>
    <alternativeName>
        <fullName evidence="5">23S rRNA m3Psi1915 methyltransferase</fullName>
    </alternativeName>
    <alternativeName>
        <fullName evidence="5">rRNA (pseudouridine-N3-)-methyltransferase RlmH</fullName>
    </alternativeName>
</protein>
<dbReference type="eggNOG" id="COG1576">
    <property type="taxonomic scope" value="Bacteria"/>
</dbReference>
<accession>R4V988</accession>
<dbReference type="PIRSF" id="PIRSF004505">
    <property type="entry name" value="MT_bac"/>
    <property type="match status" value="1"/>
</dbReference>
<evidence type="ECO:0000256" key="4">
    <source>
        <dbReference type="ARBA" id="ARBA00038303"/>
    </source>
</evidence>
<dbReference type="NCBIfam" id="TIGR00246">
    <property type="entry name" value="tRNA_RlmH_YbeA"/>
    <property type="match status" value="1"/>
</dbReference>
<dbReference type="HAMAP" id="MF_00658">
    <property type="entry name" value="23SrRNA_methyltr_H"/>
    <property type="match status" value="1"/>
</dbReference>
<evidence type="ECO:0000256" key="5">
    <source>
        <dbReference type="HAMAP-Rule" id="MF_00658"/>
    </source>
</evidence>
<dbReference type="GO" id="GO:0070038">
    <property type="term" value="F:rRNA (pseudouridine-N3-)-methyltransferase activity"/>
    <property type="evidence" value="ECO:0007669"/>
    <property type="project" value="UniProtKB-UniRule"/>
</dbReference>
<keyword evidence="5" id="KW-0698">rRNA processing</keyword>
<gene>
    <name evidence="5" type="primary">rlmH</name>
    <name evidence="6" type="ORF">SPISAL_07230</name>
</gene>
<dbReference type="EMBL" id="CP005963">
    <property type="protein sequence ID" value="AGM41540.1"/>
    <property type="molecule type" value="Genomic_DNA"/>
</dbReference>